<dbReference type="AlphaFoldDB" id="A0A4C1VM95"/>
<keyword evidence="1" id="KW-0812">Transmembrane</keyword>
<proteinExistence type="predicted"/>
<comment type="caution">
    <text evidence="3">The sequence shown here is derived from an EMBL/GenBank/DDBJ whole genome shotgun (WGS) entry which is preliminary data.</text>
</comment>
<keyword evidence="1" id="KW-0472">Membrane</keyword>
<dbReference type="InterPro" id="IPR000477">
    <property type="entry name" value="RT_dom"/>
</dbReference>
<dbReference type="PROSITE" id="PS50878">
    <property type="entry name" value="RT_POL"/>
    <property type="match status" value="1"/>
</dbReference>
<dbReference type="OrthoDB" id="6614157at2759"/>
<dbReference type="SUPFAM" id="SSF56219">
    <property type="entry name" value="DNase I-like"/>
    <property type="match status" value="1"/>
</dbReference>
<keyword evidence="3" id="KW-0548">Nucleotidyltransferase</keyword>
<evidence type="ECO:0000259" key="2">
    <source>
        <dbReference type="PROSITE" id="PS50878"/>
    </source>
</evidence>
<feature type="transmembrane region" description="Helical" evidence="1">
    <location>
        <begin position="245"/>
        <end position="268"/>
    </location>
</feature>
<evidence type="ECO:0000256" key="1">
    <source>
        <dbReference type="SAM" id="Phobius"/>
    </source>
</evidence>
<name>A0A4C1VM95_EUMVA</name>
<reference evidence="3 4" key="1">
    <citation type="journal article" date="2019" name="Commun. Biol.">
        <title>The bagworm genome reveals a unique fibroin gene that provides high tensile strength.</title>
        <authorList>
            <person name="Kono N."/>
            <person name="Nakamura H."/>
            <person name="Ohtoshi R."/>
            <person name="Tomita M."/>
            <person name="Numata K."/>
            <person name="Arakawa K."/>
        </authorList>
    </citation>
    <scope>NUCLEOTIDE SEQUENCE [LARGE SCALE GENOMIC DNA]</scope>
</reference>
<dbReference type="PANTHER" id="PTHR19446">
    <property type="entry name" value="REVERSE TRANSCRIPTASES"/>
    <property type="match status" value="1"/>
</dbReference>
<dbReference type="GO" id="GO:0003964">
    <property type="term" value="F:RNA-directed DNA polymerase activity"/>
    <property type="evidence" value="ECO:0007669"/>
    <property type="project" value="UniProtKB-KW"/>
</dbReference>
<dbReference type="Pfam" id="PF00078">
    <property type="entry name" value="RVT_1"/>
    <property type="match status" value="1"/>
</dbReference>
<dbReference type="EMBL" id="BGZK01000378">
    <property type="protein sequence ID" value="GBP40206.1"/>
    <property type="molecule type" value="Genomic_DNA"/>
</dbReference>
<evidence type="ECO:0000313" key="4">
    <source>
        <dbReference type="Proteomes" id="UP000299102"/>
    </source>
</evidence>
<keyword evidence="3" id="KW-0808">Transferase</keyword>
<dbReference type="InterPro" id="IPR036691">
    <property type="entry name" value="Endo/exonu/phosph_ase_sf"/>
</dbReference>
<organism evidence="3 4">
    <name type="scientific">Eumeta variegata</name>
    <name type="common">Bagworm moth</name>
    <name type="synonym">Eumeta japonica</name>
    <dbReference type="NCBI Taxonomy" id="151549"/>
    <lineage>
        <taxon>Eukaryota</taxon>
        <taxon>Metazoa</taxon>
        <taxon>Ecdysozoa</taxon>
        <taxon>Arthropoda</taxon>
        <taxon>Hexapoda</taxon>
        <taxon>Insecta</taxon>
        <taxon>Pterygota</taxon>
        <taxon>Neoptera</taxon>
        <taxon>Endopterygota</taxon>
        <taxon>Lepidoptera</taxon>
        <taxon>Glossata</taxon>
        <taxon>Ditrysia</taxon>
        <taxon>Tineoidea</taxon>
        <taxon>Psychidae</taxon>
        <taxon>Oiketicinae</taxon>
        <taxon>Eumeta</taxon>
    </lineage>
</organism>
<feature type="domain" description="Reverse transcriptase" evidence="2">
    <location>
        <begin position="257"/>
        <end position="482"/>
    </location>
</feature>
<keyword evidence="3" id="KW-0695">RNA-directed DNA polymerase</keyword>
<keyword evidence="4" id="KW-1185">Reference proteome</keyword>
<evidence type="ECO:0000313" key="3">
    <source>
        <dbReference type="EMBL" id="GBP40206.1"/>
    </source>
</evidence>
<sequence length="534" mass="60356">MSTESIVLIQKTFLKPKRPKSCALAANVQLRADMTDALLGDTVIFYARSLHYCQIDLPNLTNIETTECRLAMTGHGTLFIVSIYLSPTKKLLRSDLEAFLAIGDVIIFFGDFNWKTSTEDARSSILVDGGQEVLTDGLAFVDCQKLPIDALGLLKAKNAALRHAYTYRTRENSIEFQCFHTSPPHDSQNITLIEEDIRHETSLEPRDGLSPVSLDEVQKLVKNLKAKRTPVLDGISNKAIKCFPLIFFSLLVAIFIACLKNCYFPLVWKEVELMGIHNPEKPRDLPVSYRPISLLSGLGKLYEKQILRLVEYITEGFKTKKRTVAVFFDVGKAFDRILYAGLIYKLYLLKVTDRLTLVIHQYLTNKHVMFRHENTHSFRRRISTAVPQGSTLSTLLYSAYTNDIPRTSLGIQLALFADNTAMHLCGQTEKTSALTSIGSSMRRLDGSEPVGSRNSVLHRDLDFPTINKFMKDTSELFFSIAESYPNPLLSAVASYEAPPPYHFIRGPRNIVIDPRDDFAAKIERLRETYKQNDN</sequence>
<accession>A0A4C1VM95</accession>
<keyword evidence="1" id="KW-1133">Transmembrane helix</keyword>
<dbReference type="Proteomes" id="UP000299102">
    <property type="component" value="Unassembled WGS sequence"/>
</dbReference>
<gene>
    <name evidence="3" type="primary">RTase</name>
    <name evidence="3" type="ORF">EVAR_37607_1</name>
</gene>
<protein>
    <submittedName>
        <fullName evidence="3">Probable RNA-directed DNA polymerase from transposon BS</fullName>
    </submittedName>
</protein>